<keyword evidence="2" id="KW-1185">Reference proteome</keyword>
<dbReference type="Proteomes" id="UP000677611">
    <property type="component" value="Unassembled WGS sequence"/>
</dbReference>
<evidence type="ECO:0000313" key="1">
    <source>
        <dbReference type="EMBL" id="MBO1627671.1"/>
    </source>
</evidence>
<comment type="caution">
    <text evidence="1">The sequence shown here is derived from an EMBL/GenBank/DDBJ whole genome shotgun (WGS) entry which is preliminary data.</text>
</comment>
<dbReference type="EMBL" id="JAGDQJ010000028">
    <property type="protein sequence ID" value="MBO1627671.1"/>
    <property type="molecule type" value="Genomic_DNA"/>
</dbReference>
<accession>A0ABS3P394</accession>
<proteinExistence type="predicted"/>
<gene>
    <name evidence="1" type="ORF">J4P90_21125</name>
</gene>
<evidence type="ECO:0000313" key="2">
    <source>
        <dbReference type="Proteomes" id="UP000677611"/>
    </source>
</evidence>
<protein>
    <submittedName>
        <fullName evidence="1">Uncharacterized protein</fullName>
    </submittedName>
</protein>
<sequence length="58" mass="7007">MLMKQIFKTIPKGYDEIEKMEERSFLQIMKKIDIPLDKISNSVEREYKDHIFVTKSSR</sequence>
<organism evidence="1 2">
    <name type="scientific">Bacillus arachidis</name>
    <dbReference type="NCBI Taxonomy" id="2819290"/>
    <lineage>
        <taxon>Bacteria</taxon>
        <taxon>Bacillati</taxon>
        <taxon>Bacillota</taxon>
        <taxon>Bacilli</taxon>
        <taxon>Bacillales</taxon>
        <taxon>Bacillaceae</taxon>
        <taxon>Bacillus</taxon>
    </lineage>
</organism>
<dbReference type="RefSeq" id="WP_208018947.1">
    <property type="nucleotide sequence ID" value="NZ_JAGDQJ010000028.1"/>
</dbReference>
<name>A0ABS3P394_9BACI</name>
<reference evidence="1 2" key="1">
    <citation type="submission" date="2021-03" db="EMBL/GenBank/DDBJ databases">
        <title>Identification of novel Bacillus strains.</title>
        <authorList>
            <person name="Xiao Z."/>
            <person name="Li Y."/>
            <person name="Shen J."/>
        </authorList>
    </citation>
    <scope>NUCLEOTIDE SEQUENCE [LARGE SCALE GENOMIC DNA]</scope>
    <source>
        <strain evidence="1 2">SY8</strain>
    </source>
</reference>